<reference evidence="2 3" key="1">
    <citation type="submission" date="2011-10" db="EMBL/GenBank/DDBJ databases">
        <authorList>
            <person name="Genoscope - CEA"/>
        </authorList>
    </citation>
    <scope>NUCLEOTIDE SEQUENCE [LARGE SCALE GENOMIC DNA]</scope>
    <source>
        <strain evidence="2 3">RCC 1105</strain>
    </source>
</reference>
<dbReference type="KEGG" id="bpg:Bathy02g04220"/>
<organism evidence="2 3">
    <name type="scientific">Bathycoccus prasinos</name>
    <dbReference type="NCBI Taxonomy" id="41875"/>
    <lineage>
        <taxon>Eukaryota</taxon>
        <taxon>Viridiplantae</taxon>
        <taxon>Chlorophyta</taxon>
        <taxon>Mamiellophyceae</taxon>
        <taxon>Mamiellales</taxon>
        <taxon>Bathycoccaceae</taxon>
        <taxon>Bathycoccus</taxon>
    </lineage>
</organism>
<evidence type="ECO:0000256" key="1">
    <source>
        <dbReference type="SAM" id="MobiDB-lite"/>
    </source>
</evidence>
<dbReference type="OrthoDB" id="515366at2759"/>
<dbReference type="eggNOG" id="ENOG502QS29">
    <property type="taxonomic scope" value="Eukaryota"/>
</dbReference>
<proteinExistence type="predicted"/>
<dbReference type="Proteomes" id="UP000198341">
    <property type="component" value="Chromosome 2"/>
</dbReference>
<dbReference type="GeneID" id="19017535"/>
<dbReference type="GO" id="GO:0005829">
    <property type="term" value="C:cytosol"/>
    <property type="evidence" value="ECO:0007669"/>
    <property type="project" value="TreeGrafter"/>
</dbReference>
<gene>
    <name evidence="2" type="ORF">Bathy02g04220</name>
</gene>
<accession>K8EAN9</accession>
<dbReference type="GO" id="GO:0004765">
    <property type="term" value="F:shikimate kinase activity"/>
    <property type="evidence" value="ECO:0007669"/>
    <property type="project" value="TreeGrafter"/>
</dbReference>
<protein>
    <submittedName>
        <fullName evidence="2">Uncharacterized protein</fullName>
    </submittedName>
</protein>
<dbReference type="EMBL" id="FO082277">
    <property type="protein sequence ID" value="CCO14902.1"/>
    <property type="molecule type" value="Genomic_DNA"/>
</dbReference>
<dbReference type="PANTHER" id="PTHR21087">
    <property type="entry name" value="SHIKIMATE KINASE"/>
    <property type="match status" value="1"/>
</dbReference>
<feature type="compositionally biased region" description="Low complexity" evidence="1">
    <location>
        <begin position="152"/>
        <end position="162"/>
    </location>
</feature>
<dbReference type="PANTHER" id="PTHR21087:SF23">
    <property type="entry name" value="INACTIVE SHIKIMATE KINASE LIKE 2, CHLOROPLASTIC-RELATED"/>
    <property type="match status" value="1"/>
</dbReference>
<sequence length="420" mass="47266">MYLCAYVRLVLLYIRKNRDNLSTGFFFFTTRVWVVVPQSILTIPKDSWCRVLREFRCLFVNDLSTNEEFDFGNRREEKIIQESMLVVCSWCANIFNEDADSSSSVYIFYLVFYFIFPSHKIIIMRTCCVSPSRAQITDARVFVLSSRRRSSSCVSCSSSSSLNNKPRRYSSSSTSSSKTALRAHGRKKGESIPEEFEVQKLANTVAKLLRGVNVVAVGENEKANHQLSELLAPLLAYSPMSVPELIRGISDGKSREDIARLEGDAEALMVENSVHEQLSQFLRVSLATCGANGVGALARGDCWAWIFGMITIWVDDEESAKLSEENPERFPQREAYELADIRVVLKGKELNEEEKGKTVRAVLEGVKALVDNDEHFAGKKSLYTRMGCRGDWPILQAPEWDGTSETFSENGLSGEEKSSV</sequence>
<name>K8EAN9_9CHLO</name>
<feature type="region of interest" description="Disordered" evidence="1">
    <location>
        <begin position="152"/>
        <end position="190"/>
    </location>
</feature>
<feature type="region of interest" description="Disordered" evidence="1">
    <location>
        <begin position="397"/>
        <end position="420"/>
    </location>
</feature>
<evidence type="ECO:0000313" key="2">
    <source>
        <dbReference type="EMBL" id="CCO14902.1"/>
    </source>
</evidence>
<dbReference type="AlphaFoldDB" id="K8EAN9"/>
<keyword evidence="3" id="KW-1185">Reference proteome</keyword>
<evidence type="ECO:0000313" key="3">
    <source>
        <dbReference type="Proteomes" id="UP000198341"/>
    </source>
</evidence>
<dbReference type="RefSeq" id="XP_007514662.1">
    <property type="nucleotide sequence ID" value="XM_007514600.1"/>
</dbReference>
<dbReference type="STRING" id="41875.K8EAN9"/>